<dbReference type="SUPFAM" id="SSF52540">
    <property type="entry name" value="P-loop containing nucleoside triphosphate hydrolases"/>
    <property type="match status" value="1"/>
</dbReference>
<dbReference type="Gene3D" id="3.40.440.10">
    <property type="entry name" value="Adenylosuccinate Synthetase, subunit A, domain 1"/>
    <property type="match status" value="1"/>
</dbReference>
<dbReference type="PROSITE" id="PS01266">
    <property type="entry name" value="ADENYLOSUCCIN_SYN_1"/>
    <property type="match status" value="1"/>
</dbReference>
<keyword evidence="2 8" id="KW-0436">Ligase</keyword>
<dbReference type="Pfam" id="PF00709">
    <property type="entry name" value="Adenylsucc_synt"/>
    <property type="match status" value="1"/>
</dbReference>
<feature type="binding site" evidence="8">
    <location>
        <position position="143"/>
    </location>
    <ligand>
        <name>IMP</name>
        <dbReference type="ChEBI" id="CHEBI:58053"/>
        <note>ligand shared between dimeric partners</note>
    </ligand>
</feature>
<reference evidence="11 12" key="1">
    <citation type="journal article" date="2016" name="Nat. Commun.">
        <title>Thousands of microbial genomes shed light on interconnected biogeochemical processes in an aquifer system.</title>
        <authorList>
            <person name="Anantharaman K."/>
            <person name="Brown C.T."/>
            <person name="Hug L.A."/>
            <person name="Sharon I."/>
            <person name="Castelle C.J."/>
            <person name="Probst A.J."/>
            <person name="Thomas B.C."/>
            <person name="Singh A."/>
            <person name="Wilkins M.J."/>
            <person name="Karaoz U."/>
            <person name="Brodie E.L."/>
            <person name="Williams K.H."/>
            <person name="Hubbard S.S."/>
            <person name="Banfield J.F."/>
        </authorList>
    </citation>
    <scope>NUCLEOTIDE SEQUENCE [LARGE SCALE GENOMIC DNA]</scope>
</reference>
<feature type="binding site" description="in other chain" evidence="8">
    <location>
        <begin position="38"/>
        <end position="41"/>
    </location>
    <ligand>
        <name>IMP</name>
        <dbReference type="ChEBI" id="CHEBI:58053"/>
        <note>ligand shared between dimeric partners</note>
    </ligand>
</feature>
<accession>A0A1G2H5H6</accession>
<comment type="cofactor">
    <cofactor evidence="8">
        <name>Mg(2+)</name>
        <dbReference type="ChEBI" id="CHEBI:18420"/>
    </cofactor>
    <text evidence="8">Binds 1 Mg(2+) ion per subunit.</text>
</comment>
<sequence>MPVRAVIGTQFGDEGKGKIVDFLSENADIVVRYAGGGNAGHTVVNRLGTFKARIVPVGMFTETVRLCVIGRGTVPDVRNIIDELKICAEKKIDVNRLMVDSSAHLIMPWHIAEDRLLEEAKGDGKIGTTGNGIGPCYSDKILRRNLRAGDLLNFEVFEKRFIKLKAEKRAYLLGQYSEHFENCASGCLFCEPMGRTDSEDIAEFKNHISCLANWFGGLENLICDTLPVLWNAVDNNERILLEGAQGALLSIDGGSYPYVTSSNTGAASASQGSGIPPNKIREVIGVAKAYMSRVGNGPFPTRMAPKMEKKIREHGKEYGTVTGRPRNCGWFDAPALERVIKENGITYLAITLLDILDHAERIGIGNGYNCIKSGDEGICFDAEHMLRSDNPKAAITYIDGWGPDKTVRGCKDLDSLPENAKRYIEFIEKSCGRKIKIISTGAAREDTIVIY</sequence>
<feature type="binding site" evidence="8">
    <location>
        <begin position="352"/>
        <end position="354"/>
    </location>
    <ligand>
        <name>GTP</name>
        <dbReference type="ChEBI" id="CHEBI:37565"/>
    </ligand>
</feature>
<feature type="binding site" description="in other chain" evidence="8">
    <location>
        <position position="324"/>
    </location>
    <ligand>
        <name>IMP</name>
        <dbReference type="ChEBI" id="CHEBI:58053"/>
        <note>ligand shared between dimeric partners</note>
    </ligand>
</feature>
<evidence type="ECO:0000313" key="12">
    <source>
        <dbReference type="Proteomes" id="UP000177932"/>
    </source>
</evidence>
<gene>
    <name evidence="8" type="primary">purA</name>
    <name evidence="11" type="ORF">A2827_01150</name>
</gene>
<dbReference type="CDD" id="cd03108">
    <property type="entry name" value="AdSS"/>
    <property type="match status" value="1"/>
</dbReference>
<comment type="caution">
    <text evidence="11">The sequence shown here is derived from an EMBL/GenBank/DDBJ whole genome shotgun (WGS) entry which is preliminary data.</text>
</comment>
<dbReference type="PANTHER" id="PTHR11846:SF0">
    <property type="entry name" value="ADENYLOSUCCINATE SYNTHETASE"/>
    <property type="match status" value="1"/>
</dbReference>
<evidence type="ECO:0000256" key="7">
    <source>
        <dbReference type="ARBA" id="ARBA00023134"/>
    </source>
</evidence>
<name>A0A1G2H5H6_9BACT</name>
<evidence type="ECO:0000256" key="2">
    <source>
        <dbReference type="ARBA" id="ARBA00022598"/>
    </source>
</evidence>
<dbReference type="Gene3D" id="1.10.300.10">
    <property type="entry name" value="Adenylosuccinate Synthetase, subunit A, domain 2"/>
    <property type="match status" value="1"/>
</dbReference>
<dbReference type="GO" id="GO:0046040">
    <property type="term" value="P:IMP metabolic process"/>
    <property type="evidence" value="ECO:0007669"/>
    <property type="project" value="TreeGrafter"/>
</dbReference>
<evidence type="ECO:0000256" key="9">
    <source>
        <dbReference type="PROSITE-ProRule" id="PRU10134"/>
    </source>
</evidence>
<dbReference type="InterPro" id="IPR001114">
    <property type="entry name" value="Adenylosuccinate_synthetase"/>
</dbReference>
<keyword evidence="6 8" id="KW-0460">Magnesium</keyword>
<dbReference type="Proteomes" id="UP000177932">
    <property type="component" value="Unassembled WGS sequence"/>
</dbReference>
<feature type="active site" description="Proton acceptor" evidence="8">
    <location>
        <position position="13"/>
    </location>
</feature>
<protein>
    <recommendedName>
        <fullName evidence="8 10">Adenylosuccinate synthetase</fullName>
        <shortName evidence="8">AMPSase</shortName>
        <shortName evidence="8">AdSS</shortName>
        <ecNumber evidence="8 10">6.3.4.4</ecNumber>
    </recommendedName>
    <alternativeName>
        <fullName evidence="8">IMP--aspartate ligase</fullName>
    </alternativeName>
</protein>
<dbReference type="PROSITE" id="PS00513">
    <property type="entry name" value="ADENYLOSUCCIN_SYN_2"/>
    <property type="match status" value="1"/>
</dbReference>
<comment type="pathway">
    <text evidence="8 10">Purine metabolism; AMP biosynthesis via de novo pathway; AMP from IMP: step 1/2.</text>
</comment>
<dbReference type="EMBL" id="MHOD01000027">
    <property type="protein sequence ID" value="OGZ57580.1"/>
    <property type="molecule type" value="Genomic_DNA"/>
</dbReference>
<dbReference type="NCBIfam" id="NF002223">
    <property type="entry name" value="PRK01117.1"/>
    <property type="match status" value="1"/>
</dbReference>
<comment type="catalytic activity">
    <reaction evidence="8 10">
        <text>IMP + L-aspartate + GTP = N(6)-(1,2-dicarboxyethyl)-AMP + GDP + phosphate + 2 H(+)</text>
        <dbReference type="Rhea" id="RHEA:15753"/>
        <dbReference type="ChEBI" id="CHEBI:15378"/>
        <dbReference type="ChEBI" id="CHEBI:29991"/>
        <dbReference type="ChEBI" id="CHEBI:37565"/>
        <dbReference type="ChEBI" id="CHEBI:43474"/>
        <dbReference type="ChEBI" id="CHEBI:57567"/>
        <dbReference type="ChEBI" id="CHEBI:58053"/>
        <dbReference type="ChEBI" id="CHEBI:58189"/>
        <dbReference type="EC" id="6.3.4.4"/>
    </reaction>
</comment>
<evidence type="ECO:0000256" key="1">
    <source>
        <dbReference type="ARBA" id="ARBA00011738"/>
    </source>
</evidence>
<dbReference type="GO" id="GO:0005737">
    <property type="term" value="C:cytoplasm"/>
    <property type="evidence" value="ECO:0007669"/>
    <property type="project" value="UniProtKB-SubCell"/>
</dbReference>
<dbReference type="GO" id="GO:0044208">
    <property type="term" value="P:'de novo' AMP biosynthetic process"/>
    <property type="evidence" value="ECO:0007669"/>
    <property type="project" value="UniProtKB-UniRule"/>
</dbReference>
<feature type="binding site" description="in other chain" evidence="8">
    <location>
        <position position="260"/>
    </location>
    <ligand>
        <name>IMP</name>
        <dbReference type="ChEBI" id="CHEBI:58053"/>
        <note>ligand shared between dimeric partners</note>
    </ligand>
</feature>
<keyword evidence="8" id="KW-0963">Cytoplasm</keyword>
<feature type="binding site" evidence="8">
    <location>
        <position position="13"/>
    </location>
    <ligand>
        <name>Mg(2+)</name>
        <dbReference type="ChEBI" id="CHEBI:18420"/>
    </ligand>
</feature>
<feature type="binding site" description="in other chain" evidence="8">
    <location>
        <position position="245"/>
    </location>
    <ligand>
        <name>IMP</name>
        <dbReference type="ChEBI" id="CHEBI:58053"/>
        <note>ligand shared between dimeric partners</note>
    </ligand>
</feature>
<dbReference type="InterPro" id="IPR042110">
    <property type="entry name" value="Adenylosuccinate_synth_dom2"/>
</dbReference>
<dbReference type="GO" id="GO:0004019">
    <property type="term" value="F:adenylosuccinate synthase activity"/>
    <property type="evidence" value="ECO:0007669"/>
    <property type="project" value="UniProtKB-UniRule"/>
</dbReference>
<dbReference type="AlphaFoldDB" id="A0A1G2H5H6"/>
<feature type="binding site" description="in other chain" evidence="8">
    <location>
        <begin position="13"/>
        <end position="16"/>
    </location>
    <ligand>
        <name>IMP</name>
        <dbReference type="ChEBI" id="CHEBI:58053"/>
        <note>ligand shared between dimeric partners</note>
    </ligand>
</feature>
<comment type="similarity">
    <text evidence="8 10">Belongs to the adenylosuccinate synthetase family.</text>
</comment>
<evidence type="ECO:0000256" key="8">
    <source>
        <dbReference type="HAMAP-Rule" id="MF_00011"/>
    </source>
</evidence>
<dbReference type="InterPro" id="IPR033128">
    <property type="entry name" value="Adenylosuccin_syn_Lys_AS"/>
</dbReference>
<dbReference type="FunFam" id="1.10.300.10:FF:000001">
    <property type="entry name" value="Adenylosuccinate synthetase"/>
    <property type="match status" value="1"/>
</dbReference>
<feature type="binding site" evidence="8">
    <location>
        <begin position="320"/>
        <end position="326"/>
    </location>
    <ligand>
        <name>substrate</name>
    </ligand>
</feature>
<keyword evidence="4 8" id="KW-0547">Nucleotide-binding</keyword>
<feature type="binding site" evidence="8">
    <location>
        <begin position="12"/>
        <end position="18"/>
    </location>
    <ligand>
        <name>GTP</name>
        <dbReference type="ChEBI" id="CHEBI:37565"/>
    </ligand>
</feature>
<dbReference type="InterPro" id="IPR018220">
    <property type="entry name" value="Adenylosuccin_syn_GTP-bd"/>
</dbReference>
<dbReference type="PANTHER" id="PTHR11846">
    <property type="entry name" value="ADENYLOSUCCINATE SYNTHETASE"/>
    <property type="match status" value="1"/>
</dbReference>
<dbReference type="NCBIfam" id="TIGR00184">
    <property type="entry name" value="purA"/>
    <property type="match status" value="1"/>
</dbReference>
<evidence type="ECO:0000256" key="6">
    <source>
        <dbReference type="ARBA" id="ARBA00022842"/>
    </source>
</evidence>
<comment type="subunit">
    <text evidence="1 8">Homodimer.</text>
</comment>
<feature type="binding site" evidence="8">
    <location>
        <begin position="40"/>
        <end position="42"/>
    </location>
    <ligand>
        <name>GTP</name>
        <dbReference type="ChEBI" id="CHEBI:37565"/>
    </ligand>
</feature>
<evidence type="ECO:0000256" key="5">
    <source>
        <dbReference type="ARBA" id="ARBA00022755"/>
    </source>
</evidence>
<evidence type="ECO:0000256" key="10">
    <source>
        <dbReference type="RuleBase" id="RU000520"/>
    </source>
</evidence>
<dbReference type="STRING" id="1802158.A2827_01150"/>
<comment type="function">
    <text evidence="8">Plays an important role in the de novo pathway of purine nucleotide biosynthesis. Catalyzes the first committed step in the biosynthesis of AMP from IMP.</text>
</comment>
<comment type="subcellular location">
    <subcellularLocation>
        <location evidence="8">Cytoplasm</location>
    </subcellularLocation>
</comment>
<evidence type="ECO:0000256" key="3">
    <source>
        <dbReference type="ARBA" id="ARBA00022723"/>
    </source>
</evidence>
<feature type="active site" evidence="9">
    <location>
        <position position="140"/>
    </location>
</feature>
<dbReference type="GO" id="GO:0000287">
    <property type="term" value="F:magnesium ion binding"/>
    <property type="evidence" value="ECO:0007669"/>
    <property type="project" value="UniProtKB-UniRule"/>
</dbReference>
<dbReference type="InterPro" id="IPR042111">
    <property type="entry name" value="Adenylosuccinate_synth_dom3"/>
</dbReference>
<feature type="binding site" evidence="8">
    <location>
        <position position="326"/>
    </location>
    <ligand>
        <name>GTP</name>
        <dbReference type="ChEBI" id="CHEBI:37565"/>
    </ligand>
</feature>
<dbReference type="SMART" id="SM00788">
    <property type="entry name" value="Adenylsucc_synt"/>
    <property type="match status" value="1"/>
</dbReference>
<dbReference type="HAMAP" id="MF_00011">
    <property type="entry name" value="Adenylosucc_synth"/>
    <property type="match status" value="1"/>
</dbReference>
<keyword evidence="7 8" id="KW-0342">GTP-binding</keyword>
<proteinExistence type="inferred from homology"/>
<feature type="binding site" evidence="8">
    <location>
        <begin position="439"/>
        <end position="441"/>
    </location>
    <ligand>
        <name>GTP</name>
        <dbReference type="ChEBI" id="CHEBI:37565"/>
    </ligand>
</feature>
<organism evidence="11 12">
    <name type="scientific">Candidatus Spechtbacteria bacterium RIFCSPHIGHO2_01_FULL_43_30</name>
    <dbReference type="NCBI Taxonomy" id="1802158"/>
    <lineage>
        <taxon>Bacteria</taxon>
        <taxon>Candidatus Spechtiibacteriota</taxon>
    </lineage>
</organism>
<keyword evidence="3 8" id="KW-0479">Metal-binding</keyword>
<dbReference type="InterPro" id="IPR042109">
    <property type="entry name" value="Adenylosuccinate_synth_dom1"/>
</dbReference>
<feature type="binding site" evidence="8">
    <location>
        <position position="40"/>
    </location>
    <ligand>
        <name>Mg(2+)</name>
        <dbReference type="ChEBI" id="CHEBI:18420"/>
    </ligand>
</feature>
<evidence type="ECO:0000256" key="4">
    <source>
        <dbReference type="ARBA" id="ARBA00022741"/>
    </source>
</evidence>
<feature type="binding site" description="in other chain" evidence="8">
    <location>
        <position position="129"/>
    </location>
    <ligand>
        <name>IMP</name>
        <dbReference type="ChEBI" id="CHEBI:58053"/>
        <note>ligand shared between dimeric partners</note>
    </ligand>
</feature>
<dbReference type="Gene3D" id="3.90.170.10">
    <property type="entry name" value="Adenylosuccinate Synthetase, subunit A, domain 3"/>
    <property type="match status" value="1"/>
</dbReference>
<feature type="active site" description="Proton donor" evidence="8">
    <location>
        <position position="41"/>
    </location>
</feature>
<dbReference type="InterPro" id="IPR027417">
    <property type="entry name" value="P-loop_NTPase"/>
</dbReference>
<keyword evidence="5 8" id="KW-0658">Purine biosynthesis</keyword>
<dbReference type="EC" id="6.3.4.4" evidence="8 10"/>
<dbReference type="UniPathway" id="UPA00075">
    <property type="reaction ID" value="UER00335"/>
</dbReference>
<evidence type="ECO:0000313" key="11">
    <source>
        <dbReference type="EMBL" id="OGZ57580.1"/>
    </source>
</evidence>
<dbReference type="GO" id="GO:0005525">
    <property type="term" value="F:GTP binding"/>
    <property type="evidence" value="ECO:0007669"/>
    <property type="project" value="UniProtKB-UniRule"/>
</dbReference>